<protein>
    <submittedName>
        <fullName evidence="2">Uncharacterized protein</fullName>
    </submittedName>
</protein>
<dbReference type="EMBL" id="JANBOH010000078">
    <property type="protein sequence ID" value="KAJ1646030.1"/>
    <property type="molecule type" value="Genomic_DNA"/>
</dbReference>
<evidence type="ECO:0000256" key="1">
    <source>
        <dbReference type="SAM" id="MobiDB-lite"/>
    </source>
</evidence>
<feature type="compositionally biased region" description="Low complexity" evidence="1">
    <location>
        <begin position="282"/>
        <end position="295"/>
    </location>
</feature>
<feature type="region of interest" description="Disordered" evidence="1">
    <location>
        <begin position="221"/>
        <end position="256"/>
    </location>
</feature>
<dbReference type="AlphaFoldDB" id="A0A9W7XLM3"/>
<feature type="compositionally biased region" description="Polar residues" evidence="1">
    <location>
        <begin position="302"/>
        <end position="314"/>
    </location>
</feature>
<name>A0A9W7XLM3_9FUNG</name>
<accession>A0A9W7XLM3</accession>
<gene>
    <name evidence="2" type="ORF">LPJ64_002453</name>
</gene>
<feature type="region of interest" description="Disordered" evidence="1">
    <location>
        <begin position="1"/>
        <end position="94"/>
    </location>
</feature>
<feature type="compositionally biased region" description="Low complexity" evidence="1">
    <location>
        <begin position="14"/>
        <end position="45"/>
    </location>
</feature>
<dbReference type="Proteomes" id="UP001145021">
    <property type="component" value="Unassembled WGS sequence"/>
</dbReference>
<feature type="region of interest" description="Disordered" evidence="1">
    <location>
        <begin position="277"/>
        <end position="320"/>
    </location>
</feature>
<evidence type="ECO:0000313" key="2">
    <source>
        <dbReference type="EMBL" id="KAJ1646030.1"/>
    </source>
</evidence>
<proteinExistence type="predicted"/>
<evidence type="ECO:0000313" key="3">
    <source>
        <dbReference type="Proteomes" id="UP001145021"/>
    </source>
</evidence>
<organism evidence="2 3">
    <name type="scientific">Coemansia asiatica</name>
    <dbReference type="NCBI Taxonomy" id="1052880"/>
    <lineage>
        <taxon>Eukaryota</taxon>
        <taxon>Fungi</taxon>
        <taxon>Fungi incertae sedis</taxon>
        <taxon>Zoopagomycota</taxon>
        <taxon>Kickxellomycotina</taxon>
        <taxon>Kickxellomycetes</taxon>
        <taxon>Kickxellales</taxon>
        <taxon>Kickxellaceae</taxon>
        <taxon>Coemansia</taxon>
    </lineage>
</organism>
<comment type="caution">
    <text evidence="2">The sequence shown here is derived from an EMBL/GenBank/DDBJ whole genome shotgun (WGS) entry which is preliminary data.</text>
</comment>
<feature type="compositionally biased region" description="Polar residues" evidence="1">
    <location>
        <begin position="64"/>
        <end position="84"/>
    </location>
</feature>
<keyword evidence="3" id="KW-1185">Reference proteome</keyword>
<sequence length="320" mass="34656">MASSLPSEHPSQRSSPAAAIEAPSSMPSTITPSASASTLISPNNHNHNHNHNHNTTPRRPRPHSLQSTPKSAPAQSRTHLQLTSPEAARRSKRSLEAIQVARTLKDGFLRLKARADPQHLLSPSRSTGRPLRTYSATMAPSRASHLLVRHHSSASAPAHFTSCPQSPRHLPVRNIQAPRFTLSAASPARDDHAWRPRLPTPLNVRAGAAEQAAQAMLFMRSQSSSSLNNDHMDSVSPPPSSIPQGLADPRLPLSSQCDFDASETEEEIMIPPIKRQRANHVSAADAADAADAASSTARHHIVQQQQPLPKQTTAFGHRRN</sequence>
<reference evidence="2" key="1">
    <citation type="submission" date="2022-07" db="EMBL/GenBank/DDBJ databases">
        <title>Phylogenomic reconstructions and comparative analyses of Kickxellomycotina fungi.</title>
        <authorList>
            <person name="Reynolds N.K."/>
            <person name="Stajich J.E."/>
            <person name="Barry K."/>
            <person name="Grigoriev I.V."/>
            <person name="Crous P."/>
            <person name="Smith M.E."/>
        </authorList>
    </citation>
    <scope>NUCLEOTIDE SEQUENCE</scope>
    <source>
        <strain evidence="2">NBRC 105413</strain>
    </source>
</reference>
<feature type="compositionally biased region" description="Basic residues" evidence="1">
    <location>
        <begin position="46"/>
        <end position="62"/>
    </location>
</feature>